<evidence type="ECO:0000313" key="10">
    <source>
        <dbReference type="Proteomes" id="UP000010729"/>
    </source>
</evidence>
<keyword evidence="5" id="KW-0653">Protein transport</keyword>
<comment type="caution">
    <text evidence="9">The sequence shown here is derived from an EMBL/GenBank/DDBJ whole genome shotgun (WGS) entry which is preliminary data.</text>
</comment>
<evidence type="ECO:0000256" key="4">
    <source>
        <dbReference type="ARBA" id="ARBA00022795"/>
    </source>
</evidence>
<dbReference type="InterPro" id="IPR051472">
    <property type="entry name" value="T3SS_Stator/FliH"/>
</dbReference>
<sequence>MKARAEGHAAGFAAGLRDAAKQAAADRKRLEDEYLAARVEVEARADRAVAVLNNAVDALNARTLPVLEAIEEALAQAALELAEAIIGYELEAGENRVRSVIARVLNPQTSHAVHTVRMNPADLTLLDDRVRAESGVSFVADASLAPGDALAEYPDGLLDARLSAALERVRSVLLGAPA</sequence>
<dbReference type="Proteomes" id="UP000010729">
    <property type="component" value="Unassembled WGS sequence"/>
</dbReference>
<keyword evidence="3" id="KW-0813">Transport</keyword>
<keyword evidence="10" id="KW-1185">Reference proteome</keyword>
<keyword evidence="6" id="KW-1006">Bacterial flagellum protein export</keyword>
<name>N1V266_9MICC</name>
<keyword evidence="4" id="KW-1005">Bacterial flagellum biogenesis</keyword>
<dbReference type="Pfam" id="PF02108">
    <property type="entry name" value="FliH"/>
    <property type="match status" value="1"/>
</dbReference>
<evidence type="ECO:0000256" key="5">
    <source>
        <dbReference type="ARBA" id="ARBA00022927"/>
    </source>
</evidence>
<dbReference type="InterPro" id="IPR018035">
    <property type="entry name" value="Flagellar_FliH/T3SS_HrpE"/>
</dbReference>
<dbReference type="GO" id="GO:0015031">
    <property type="term" value="P:protein transport"/>
    <property type="evidence" value="ECO:0007669"/>
    <property type="project" value="UniProtKB-KW"/>
</dbReference>
<accession>N1V266</accession>
<evidence type="ECO:0000256" key="3">
    <source>
        <dbReference type="ARBA" id="ARBA00022448"/>
    </source>
</evidence>
<dbReference type="GO" id="GO:0005829">
    <property type="term" value="C:cytosol"/>
    <property type="evidence" value="ECO:0007669"/>
    <property type="project" value="TreeGrafter"/>
</dbReference>
<evidence type="ECO:0000313" key="9">
    <source>
        <dbReference type="EMBL" id="EMY34099.1"/>
    </source>
</evidence>
<dbReference type="AlphaFoldDB" id="N1V266"/>
<gene>
    <name evidence="9" type="ORF">D477_011421</name>
</gene>
<dbReference type="PANTHER" id="PTHR34982">
    <property type="entry name" value="YOP PROTEINS TRANSLOCATION PROTEIN L"/>
    <property type="match status" value="1"/>
</dbReference>
<evidence type="ECO:0000256" key="2">
    <source>
        <dbReference type="ARBA" id="ARBA00006602"/>
    </source>
</evidence>
<dbReference type="PANTHER" id="PTHR34982:SF1">
    <property type="entry name" value="FLAGELLAR ASSEMBLY PROTEIN FLIH"/>
    <property type="match status" value="1"/>
</dbReference>
<reference evidence="9 10" key="1">
    <citation type="journal article" date="2013" name="Genome Announc.">
        <title>Draft Genome Sequence of Arthrobacter crystallopoietes Strain BAB-32, Revealing Genes for Bioremediation.</title>
        <authorList>
            <person name="Joshi M.N."/>
            <person name="Pandit A.S."/>
            <person name="Sharma A."/>
            <person name="Pandya R.V."/>
            <person name="Desai S.M."/>
            <person name="Saxena A.K."/>
            <person name="Bagatharia S.B."/>
        </authorList>
    </citation>
    <scope>NUCLEOTIDE SEQUENCE [LARGE SCALE GENOMIC DNA]</scope>
    <source>
        <strain evidence="9 10">BAB-32</strain>
    </source>
</reference>
<proteinExistence type="inferred from homology"/>
<comment type="similarity">
    <text evidence="2">Belongs to the FliH family.</text>
</comment>
<feature type="domain" description="Flagellar assembly protein FliH/Type III secretion system HrpE" evidence="8">
    <location>
        <begin position="50"/>
        <end position="168"/>
    </location>
</feature>
<evidence type="ECO:0000259" key="8">
    <source>
        <dbReference type="Pfam" id="PF02108"/>
    </source>
</evidence>
<evidence type="ECO:0000256" key="7">
    <source>
        <dbReference type="SAM" id="Coils"/>
    </source>
</evidence>
<protein>
    <recommendedName>
        <fullName evidence="8">Flagellar assembly protein FliH/Type III secretion system HrpE domain-containing protein</fullName>
    </recommendedName>
</protein>
<dbReference type="EMBL" id="ANPE02000133">
    <property type="protein sequence ID" value="EMY34099.1"/>
    <property type="molecule type" value="Genomic_DNA"/>
</dbReference>
<organism evidence="9 10">
    <name type="scientific">Arthrobacter crystallopoietes BAB-32</name>
    <dbReference type="NCBI Taxonomy" id="1246476"/>
    <lineage>
        <taxon>Bacteria</taxon>
        <taxon>Bacillati</taxon>
        <taxon>Actinomycetota</taxon>
        <taxon>Actinomycetes</taxon>
        <taxon>Micrococcales</taxon>
        <taxon>Micrococcaceae</taxon>
        <taxon>Crystallibacter</taxon>
    </lineage>
</organism>
<comment type="function">
    <text evidence="1">Needed for flagellar regrowth and assembly.</text>
</comment>
<evidence type="ECO:0000256" key="6">
    <source>
        <dbReference type="ARBA" id="ARBA00023225"/>
    </source>
</evidence>
<feature type="coiled-coil region" evidence="7">
    <location>
        <begin position="13"/>
        <end position="40"/>
    </location>
</feature>
<keyword evidence="7" id="KW-0175">Coiled coil</keyword>
<dbReference type="GO" id="GO:0044781">
    <property type="term" value="P:bacterial-type flagellum organization"/>
    <property type="evidence" value="ECO:0007669"/>
    <property type="project" value="UniProtKB-KW"/>
</dbReference>
<evidence type="ECO:0000256" key="1">
    <source>
        <dbReference type="ARBA" id="ARBA00003041"/>
    </source>
</evidence>